<sequence length="480" mass="53336">MASRIFLFGLLVSLITVSYIECRGHGGHSSSHSSGHSSGHSGGHSSGHSSGHGWGHSGSSSSHSYPSSSSGLSGYGSGSSWSHGSSSSGSGYHSYPSGNGLSGYHSSGNNHYYSSRTRMFNRNGGHYSTHYGTSNGYYTSSSYYTAPEYIYINEYRHSNSRYGDLLTGLSLYNYGRSQSRYYDHYYYDDYYRRRYNNPISPSHDEEYKPQDWATCILKVKENGREEVLKIPCEIVSTFTEESKKVDPSQQPQVNITVCTWDIKRVNNTPELRNSAKTYSKREIKSESEEIYAALGIDTSALNDLNAALESIKSMNSDDRYDRKVTPIINFTMPDFNFTMPDFDFHSKSSDSASDSSMLPTESPESTVTTVTTSLSGSVTTTTTTTTIGKWMTNVTVCITNSTLVDPLTVQGPPIDSRNMECFVEIVTSDAYLSNVIDCNTLLEYAKLPEPKKDVGILPERQKLKSWLTKPPWWMSLFIAV</sequence>
<evidence type="ECO:0000313" key="2">
    <source>
        <dbReference type="Proteomes" id="UP001231649"/>
    </source>
</evidence>
<reference evidence="1" key="1">
    <citation type="submission" date="2023-03" db="EMBL/GenBank/DDBJ databases">
        <title>Chromosome-level genomes of two armyworms, Mythimna separata and Mythimna loreyi, provide insights into the biosynthesis and reception of sex pheromones.</title>
        <authorList>
            <person name="Zhao H."/>
        </authorList>
    </citation>
    <scope>NUCLEOTIDE SEQUENCE</scope>
    <source>
        <strain evidence="1">BeijingLab</strain>
    </source>
</reference>
<proteinExistence type="predicted"/>
<accession>A0ACC2QU47</accession>
<dbReference type="EMBL" id="CM056791">
    <property type="protein sequence ID" value="KAJ8725794.1"/>
    <property type="molecule type" value="Genomic_DNA"/>
</dbReference>
<comment type="caution">
    <text evidence="1">The sequence shown here is derived from an EMBL/GenBank/DDBJ whole genome shotgun (WGS) entry which is preliminary data.</text>
</comment>
<organism evidence="1 2">
    <name type="scientific">Mythimna loreyi</name>
    <dbReference type="NCBI Taxonomy" id="667449"/>
    <lineage>
        <taxon>Eukaryota</taxon>
        <taxon>Metazoa</taxon>
        <taxon>Ecdysozoa</taxon>
        <taxon>Arthropoda</taxon>
        <taxon>Hexapoda</taxon>
        <taxon>Insecta</taxon>
        <taxon>Pterygota</taxon>
        <taxon>Neoptera</taxon>
        <taxon>Endopterygota</taxon>
        <taxon>Lepidoptera</taxon>
        <taxon>Glossata</taxon>
        <taxon>Ditrysia</taxon>
        <taxon>Noctuoidea</taxon>
        <taxon>Noctuidae</taxon>
        <taxon>Noctuinae</taxon>
        <taxon>Hadenini</taxon>
        <taxon>Mythimna</taxon>
    </lineage>
</organism>
<name>A0ACC2QU47_9NEOP</name>
<dbReference type="Proteomes" id="UP001231649">
    <property type="component" value="Chromosome 15"/>
</dbReference>
<keyword evidence="2" id="KW-1185">Reference proteome</keyword>
<evidence type="ECO:0000313" key="1">
    <source>
        <dbReference type="EMBL" id="KAJ8725794.1"/>
    </source>
</evidence>
<gene>
    <name evidence="1" type="ORF">PYW08_003977</name>
</gene>
<protein>
    <submittedName>
        <fullName evidence="1">Uncharacterized protein</fullName>
    </submittedName>
</protein>